<proteinExistence type="predicted"/>
<dbReference type="Proteomes" id="UP001159363">
    <property type="component" value="Chromosome 1"/>
</dbReference>
<evidence type="ECO:0000313" key="2">
    <source>
        <dbReference type="EMBL" id="KAJ8896608.1"/>
    </source>
</evidence>
<comment type="caution">
    <text evidence="2">The sequence shown here is derived from an EMBL/GenBank/DDBJ whole genome shotgun (WGS) entry which is preliminary data.</text>
</comment>
<evidence type="ECO:0000256" key="1">
    <source>
        <dbReference type="SAM" id="MobiDB-lite"/>
    </source>
</evidence>
<gene>
    <name evidence="2" type="ORF">PR048_001952</name>
</gene>
<dbReference type="EMBL" id="JARBHB010000001">
    <property type="protein sequence ID" value="KAJ8896608.1"/>
    <property type="molecule type" value="Genomic_DNA"/>
</dbReference>
<reference evidence="2 3" key="1">
    <citation type="submission" date="2023-02" db="EMBL/GenBank/DDBJ databases">
        <title>LHISI_Scaffold_Assembly.</title>
        <authorList>
            <person name="Stuart O.P."/>
            <person name="Cleave R."/>
            <person name="Magrath M.J.L."/>
            <person name="Mikheyev A.S."/>
        </authorList>
    </citation>
    <scope>NUCLEOTIDE SEQUENCE [LARGE SCALE GENOMIC DNA]</scope>
    <source>
        <strain evidence="2">Daus_M_001</strain>
        <tissue evidence="2">Leg muscle</tissue>
    </source>
</reference>
<protein>
    <submittedName>
        <fullName evidence="2">Uncharacterized protein</fullName>
    </submittedName>
</protein>
<feature type="region of interest" description="Disordered" evidence="1">
    <location>
        <begin position="362"/>
        <end position="398"/>
    </location>
</feature>
<name>A0ABQ9IIT7_9NEOP</name>
<feature type="compositionally biased region" description="Polar residues" evidence="1">
    <location>
        <begin position="382"/>
        <end position="397"/>
    </location>
</feature>
<keyword evidence="3" id="KW-1185">Reference proteome</keyword>
<sequence>MVAYWLQRWRNQIWRLHDQTDRAGSPESKMATGAQLSNRATPTTLIKVKIGELGLLQVKGLSRLWSLWRNQLRETTEDQSEELTEEQIDVVLIVEVNVDLYVDVDMVVEQVGWYAQCFVVVDLTEEQSEELIEDQSEELIEDQSEELTERNSAELSKSLGRPSSVKLTFWLSAFSSGNSLSSSVILSCNPSSPSFPCPCRSAATPPFTLVPTAIPATPLHFCSGFGPSTLATPVRDVMWVTPNAYQALNTSPYPPGKGLNTSIPPGGFGGGHITLPPRLPGEQKSKQPTFPRLRVDTFPILNPPGLPGGPTSPTPFPPFGGHSHYPPGYRGKKNTPFPPYGGPFHPNLPGYRGETFTQTSRLKKGGTFQPPPGPQLKHHTTPRPQFGTSTTTKGSPVSPSPCIPALLHDHLTSPLSSQELDFKSRPNISTPLQSYSRFSLLACVVELMFFIQSGADQGAENSFTVDFVSCWMRWRMVSVAQRNQSGLGCHDREFCMKTFKFAARRVVFPASPEGAAVNLPPPA</sequence>
<evidence type="ECO:0000313" key="3">
    <source>
        <dbReference type="Proteomes" id="UP001159363"/>
    </source>
</evidence>
<organism evidence="2 3">
    <name type="scientific">Dryococelus australis</name>
    <dbReference type="NCBI Taxonomy" id="614101"/>
    <lineage>
        <taxon>Eukaryota</taxon>
        <taxon>Metazoa</taxon>
        <taxon>Ecdysozoa</taxon>
        <taxon>Arthropoda</taxon>
        <taxon>Hexapoda</taxon>
        <taxon>Insecta</taxon>
        <taxon>Pterygota</taxon>
        <taxon>Neoptera</taxon>
        <taxon>Polyneoptera</taxon>
        <taxon>Phasmatodea</taxon>
        <taxon>Verophasmatodea</taxon>
        <taxon>Anareolatae</taxon>
        <taxon>Phasmatidae</taxon>
        <taxon>Eurycanthinae</taxon>
        <taxon>Dryococelus</taxon>
    </lineage>
</organism>
<accession>A0ABQ9IIT7</accession>